<dbReference type="OrthoDB" id="10037617at2759"/>
<gene>
    <name evidence="1" type="ORF">CJOHNSTONI_LOCUS2015</name>
</gene>
<name>A0A8J2MKF0_9BILA</name>
<dbReference type="EMBL" id="CAKAEH010000667">
    <property type="protein sequence ID" value="CAG9531634.1"/>
    <property type="molecule type" value="Genomic_DNA"/>
</dbReference>
<proteinExistence type="predicted"/>
<dbReference type="AlphaFoldDB" id="A0A8J2MKF0"/>
<evidence type="ECO:0000313" key="2">
    <source>
        <dbReference type="Proteomes" id="UP000746747"/>
    </source>
</evidence>
<keyword evidence="2" id="KW-1185">Reference proteome</keyword>
<sequence>MSKRSSVSKALQSGGNLLYNHNHRRGTLADPTYIITAETAFSRMHANCFLLIPLLPLYQTSLKQKIRLTTRISEID</sequence>
<reference evidence="1" key="1">
    <citation type="submission" date="2021-09" db="EMBL/GenBank/DDBJ databases">
        <authorList>
            <consortium name="Pathogen Informatics"/>
        </authorList>
    </citation>
    <scope>NUCLEOTIDE SEQUENCE</scope>
</reference>
<comment type="caution">
    <text evidence="1">The sequence shown here is derived from an EMBL/GenBank/DDBJ whole genome shotgun (WGS) entry which is preliminary data.</text>
</comment>
<accession>A0A8J2MKF0</accession>
<evidence type="ECO:0000313" key="1">
    <source>
        <dbReference type="EMBL" id="CAG9531634.1"/>
    </source>
</evidence>
<dbReference type="Proteomes" id="UP000746747">
    <property type="component" value="Unassembled WGS sequence"/>
</dbReference>
<protein>
    <submittedName>
        <fullName evidence="1">Uncharacterized protein</fullName>
    </submittedName>
</protein>
<organism evidence="1 2">
    <name type="scientific">Cercopithifilaria johnstoni</name>
    <dbReference type="NCBI Taxonomy" id="2874296"/>
    <lineage>
        <taxon>Eukaryota</taxon>
        <taxon>Metazoa</taxon>
        <taxon>Ecdysozoa</taxon>
        <taxon>Nematoda</taxon>
        <taxon>Chromadorea</taxon>
        <taxon>Rhabditida</taxon>
        <taxon>Spirurina</taxon>
        <taxon>Spiruromorpha</taxon>
        <taxon>Filarioidea</taxon>
        <taxon>Onchocercidae</taxon>
        <taxon>Cercopithifilaria</taxon>
    </lineage>
</organism>